<feature type="domain" description="Tryptophan synthase beta chain-like PALP" evidence="5">
    <location>
        <begin position="173"/>
        <end position="325"/>
    </location>
</feature>
<dbReference type="GO" id="GO:0006565">
    <property type="term" value="P:L-serine catabolic process"/>
    <property type="evidence" value="ECO:0007669"/>
    <property type="project" value="TreeGrafter"/>
</dbReference>
<dbReference type="PANTHER" id="PTHR48078:SF6">
    <property type="entry name" value="L-THREONINE DEHYDRATASE CATABOLIC TDCB"/>
    <property type="match status" value="1"/>
</dbReference>
<sequence length="430" mass="44208">MSTPTTTELLLEALDREGWSTAEFRQPLADLSTSAPSTHDPTPPTVPSTSSSGAAGSIPYEAALAYGRIRRFVRYTPLDPCPWLSDLAGGGCRVWLKMESEQLSGSFKIRGALNTLLSLPPEVLSRGVFTASTGNHALAVLHACAVLSSSLTSSSSSSSSLPHASSVLPSLSACSHAPMRPVLYVPETASPYKIQKLRALGGQLQLYGRDCLETETAARSAAAAAGAVYVSPYNDPWVMAGQGTAALEILSDLPRGQLDVVFIPVGGGGLIGGMAAVLKAAHPNIRIVGCQPAASDVMARSVAAGRIVPEVKIPTLTETVSNSASTADANSTTVSGRYATGTMESGGTTPAVAAANAVAAAAPSSTLSDATAGGVEEGSLTLPPCMCCVDEWVAVGEEEIAEALVELLEQQAKMVEGCNDQHLPPPPSRP</sequence>
<proteinExistence type="predicted"/>
<evidence type="ECO:0000259" key="5">
    <source>
        <dbReference type="Pfam" id="PF00291"/>
    </source>
</evidence>
<dbReference type="InterPro" id="IPR050147">
    <property type="entry name" value="Ser/Thr_Dehydratase"/>
</dbReference>
<evidence type="ECO:0000313" key="7">
    <source>
        <dbReference type="Proteomes" id="UP001054857"/>
    </source>
</evidence>
<evidence type="ECO:0000313" key="6">
    <source>
        <dbReference type="EMBL" id="GFR44263.1"/>
    </source>
</evidence>
<evidence type="ECO:0000256" key="1">
    <source>
        <dbReference type="ARBA" id="ARBA00001933"/>
    </source>
</evidence>
<dbReference type="InterPro" id="IPR001926">
    <property type="entry name" value="TrpB-like_PALP"/>
</dbReference>
<dbReference type="Proteomes" id="UP001054857">
    <property type="component" value="Unassembled WGS sequence"/>
</dbReference>
<feature type="region of interest" description="Disordered" evidence="4">
    <location>
        <begin position="31"/>
        <end position="54"/>
    </location>
</feature>
<dbReference type="InterPro" id="IPR000634">
    <property type="entry name" value="Ser/Thr_deHydtase_PyrdxlP-BS"/>
</dbReference>
<dbReference type="GO" id="GO:0006567">
    <property type="term" value="P:L-threonine catabolic process"/>
    <property type="evidence" value="ECO:0007669"/>
    <property type="project" value="TreeGrafter"/>
</dbReference>
<accession>A0AAD3DMD5</accession>
<dbReference type="GO" id="GO:0030170">
    <property type="term" value="F:pyridoxal phosphate binding"/>
    <property type="evidence" value="ECO:0007669"/>
    <property type="project" value="InterPro"/>
</dbReference>
<evidence type="ECO:0000256" key="4">
    <source>
        <dbReference type="SAM" id="MobiDB-lite"/>
    </source>
</evidence>
<keyword evidence="3" id="KW-0456">Lyase</keyword>
<organism evidence="6 7">
    <name type="scientific">Astrephomene gubernaculifera</name>
    <dbReference type="NCBI Taxonomy" id="47775"/>
    <lineage>
        <taxon>Eukaryota</taxon>
        <taxon>Viridiplantae</taxon>
        <taxon>Chlorophyta</taxon>
        <taxon>core chlorophytes</taxon>
        <taxon>Chlorophyceae</taxon>
        <taxon>CS clade</taxon>
        <taxon>Chlamydomonadales</taxon>
        <taxon>Astrephomenaceae</taxon>
        <taxon>Astrephomene</taxon>
    </lineage>
</organism>
<dbReference type="GO" id="GO:0004794">
    <property type="term" value="F:threonine deaminase activity"/>
    <property type="evidence" value="ECO:0007669"/>
    <property type="project" value="TreeGrafter"/>
</dbReference>
<dbReference type="PROSITE" id="PS00165">
    <property type="entry name" value="DEHYDRATASE_SER_THR"/>
    <property type="match status" value="1"/>
</dbReference>
<evidence type="ECO:0000256" key="2">
    <source>
        <dbReference type="ARBA" id="ARBA00022898"/>
    </source>
</evidence>
<dbReference type="AlphaFoldDB" id="A0AAD3DMD5"/>
<dbReference type="EMBL" id="BMAR01000007">
    <property type="protein sequence ID" value="GFR44263.1"/>
    <property type="molecule type" value="Genomic_DNA"/>
</dbReference>
<comment type="cofactor">
    <cofactor evidence="1">
        <name>pyridoxal 5'-phosphate</name>
        <dbReference type="ChEBI" id="CHEBI:597326"/>
    </cofactor>
</comment>
<dbReference type="InterPro" id="IPR036052">
    <property type="entry name" value="TrpB-like_PALP_sf"/>
</dbReference>
<comment type="caution">
    <text evidence="6">The sequence shown here is derived from an EMBL/GenBank/DDBJ whole genome shotgun (WGS) entry which is preliminary data.</text>
</comment>
<evidence type="ECO:0000256" key="3">
    <source>
        <dbReference type="ARBA" id="ARBA00023239"/>
    </source>
</evidence>
<reference evidence="6 7" key="1">
    <citation type="journal article" date="2021" name="Sci. Rep.">
        <title>Genome sequencing of the multicellular alga Astrephomene provides insights into convergent evolution of germ-soma differentiation.</title>
        <authorList>
            <person name="Yamashita S."/>
            <person name="Yamamoto K."/>
            <person name="Matsuzaki R."/>
            <person name="Suzuki S."/>
            <person name="Yamaguchi H."/>
            <person name="Hirooka S."/>
            <person name="Minakuchi Y."/>
            <person name="Miyagishima S."/>
            <person name="Kawachi M."/>
            <person name="Toyoda A."/>
            <person name="Nozaki H."/>
        </authorList>
    </citation>
    <scope>NUCLEOTIDE SEQUENCE [LARGE SCALE GENOMIC DNA]</scope>
    <source>
        <strain evidence="6 7">NIES-4017</strain>
    </source>
</reference>
<name>A0AAD3DMD5_9CHLO</name>
<dbReference type="GO" id="GO:0009097">
    <property type="term" value="P:isoleucine biosynthetic process"/>
    <property type="evidence" value="ECO:0007669"/>
    <property type="project" value="TreeGrafter"/>
</dbReference>
<dbReference type="SUPFAM" id="SSF53686">
    <property type="entry name" value="Tryptophan synthase beta subunit-like PLP-dependent enzymes"/>
    <property type="match status" value="2"/>
</dbReference>
<dbReference type="Gene3D" id="3.40.50.1100">
    <property type="match status" value="2"/>
</dbReference>
<dbReference type="Pfam" id="PF00291">
    <property type="entry name" value="PALP"/>
    <property type="match status" value="2"/>
</dbReference>
<dbReference type="PANTHER" id="PTHR48078">
    <property type="entry name" value="THREONINE DEHYDRATASE, MITOCHONDRIAL-RELATED"/>
    <property type="match status" value="1"/>
</dbReference>
<gene>
    <name evidence="6" type="ORF">Agub_g5468</name>
</gene>
<keyword evidence="2" id="KW-0663">Pyridoxal phosphate</keyword>
<dbReference type="GO" id="GO:0003941">
    <property type="term" value="F:L-serine ammonia-lyase activity"/>
    <property type="evidence" value="ECO:0007669"/>
    <property type="project" value="TreeGrafter"/>
</dbReference>
<protein>
    <recommendedName>
        <fullName evidence="5">Tryptophan synthase beta chain-like PALP domain-containing protein</fullName>
    </recommendedName>
</protein>
<feature type="domain" description="Tryptophan synthase beta chain-like PALP" evidence="5">
    <location>
        <begin position="70"/>
        <end position="148"/>
    </location>
</feature>
<keyword evidence="7" id="KW-1185">Reference proteome</keyword>